<keyword evidence="5" id="KW-0539">Nucleus</keyword>
<dbReference type="GO" id="GO:0000428">
    <property type="term" value="C:DNA-directed RNA polymerase complex"/>
    <property type="evidence" value="ECO:0007669"/>
    <property type="project" value="UniProtKB-KW"/>
</dbReference>
<accession>A0A8H5B0K7</accession>
<name>A0A8H5B0K7_9AGAR</name>
<dbReference type="InterPro" id="IPR009668">
    <property type="entry name" value="RNA_pol-assoc_fac_A49-like"/>
</dbReference>
<evidence type="ECO:0000256" key="3">
    <source>
        <dbReference type="ARBA" id="ARBA00022478"/>
    </source>
</evidence>
<dbReference type="GO" id="GO:0006351">
    <property type="term" value="P:DNA-templated transcription"/>
    <property type="evidence" value="ECO:0007669"/>
    <property type="project" value="InterPro"/>
</dbReference>
<evidence type="ECO:0000256" key="4">
    <source>
        <dbReference type="ARBA" id="ARBA00023163"/>
    </source>
</evidence>
<gene>
    <name evidence="7" type="ORF">D9619_011794</name>
</gene>
<dbReference type="AlphaFoldDB" id="A0A8H5B0K7"/>
<dbReference type="PANTHER" id="PTHR14440">
    <property type="entry name" value="DNA-DIRECTED RNA POLYMERASE I SUBUNIT RPA49"/>
    <property type="match status" value="1"/>
</dbReference>
<keyword evidence="8" id="KW-1185">Reference proteome</keyword>
<keyword evidence="3" id="KW-0240">DNA-directed RNA polymerase</keyword>
<comment type="caution">
    <text evidence="7">The sequence shown here is derived from an EMBL/GenBank/DDBJ whole genome shotgun (WGS) entry which is preliminary data.</text>
</comment>
<feature type="region of interest" description="Disordered" evidence="6">
    <location>
        <begin position="1"/>
        <end position="24"/>
    </location>
</feature>
<evidence type="ECO:0000256" key="6">
    <source>
        <dbReference type="SAM" id="MobiDB-lite"/>
    </source>
</evidence>
<dbReference type="Pfam" id="PF06870">
    <property type="entry name" value="RNA_pol_I_A49"/>
    <property type="match status" value="1"/>
</dbReference>
<comment type="similarity">
    <text evidence="2">Belongs to the eukaryotic RPA49/POLR1E RNA polymerase subunit family.</text>
</comment>
<organism evidence="7 8">
    <name type="scientific">Psilocybe cf. subviscida</name>
    <dbReference type="NCBI Taxonomy" id="2480587"/>
    <lineage>
        <taxon>Eukaryota</taxon>
        <taxon>Fungi</taxon>
        <taxon>Dikarya</taxon>
        <taxon>Basidiomycota</taxon>
        <taxon>Agaricomycotina</taxon>
        <taxon>Agaricomycetes</taxon>
        <taxon>Agaricomycetidae</taxon>
        <taxon>Agaricales</taxon>
        <taxon>Agaricineae</taxon>
        <taxon>Strophariaceae</taxon>
        <taxon>Psilocybe</taxon>
    </lineage>
</organism>
<keyword evidence="4" id="KW-0804">Transcription</keyword>
<dbReference type="GO" id="GO:0005730">
    <property type="term" value="C:nucleolus"/>
    <property type="evidence" value="ECO:0007669"/>
    <property type="project" value="UniProtKB-SubCell"/>
</dbReference>
<reference evidence="7 8" key="1">
    <citation type="journal article" date="2020" name="ISME J.">
        <title>Uncovering the hidden diversity of litter-decomposition mechanisms in mushroom-forming fungi.</title>
        <authorList>
            <person name="Floudas D."/>
            <person name="Bentzer J."/>
            <person name="Ahren D."/>
            <person name="Johansson T."/>
            <person name="Persson P."/>
            <person name="Tunlid A."/>
        </authorList>
    </citation>
    <scope>NUCLEOTIDE SEQUENCE [LARGE SCALE GENOMIC DNA]</scope>
    <source>
        <strain evidence="7 8">CBS 101986</strain>
    </source>
</reference>
<dbReference type="OrthoDB" id="532500at2759"/>
<comment type="subcellular location">
    <subcellularLocation>
        <location evidence="1">Nucleus</location>
        <location evidence="1">Nucleolus</location>
    </subcellularLocation>
</comment>
<proteinExistence type="inferred from homology"/>
<dbReference type="Proteomes" id="UP000567179">
    <property type="component" value="Unassembled WGS sequence"/>
</dbReference>
<feature type="compositionally biased region" description="Basic and acidic residues" evidence="6">
    <location>
        <begin position="15"/>
        <end position="24"/>
    </location>
</feature>
<protein>
    <recommendedName>
        <fullName evidence="9">Rpa49 subunit specific to nuclear RNA polymerase I</fullName>
    </recommendedName>
</protein>
<dbReference type="GO" id="GO:0003677">
    <property type="term" value="F:DNA binding"/>
    <property type="evidence" value="ECO:0007669"/>
    <property type="project" value="InterPro"/>
</dbReference>
<evidence type="ECO:0008006" key="9">
    <source>
        <dbReference type="Google" id="ProtNLM"/>
    </source>
</evidence>
<evidence type="ECO:0000256" key="5">
    <source>
        <dbReference type="ARBA" id="ARBA00023242"/>
    </source>
</evidence>
<dbReference type="EMBL" id="JAACJJ010000044">
    <property type="protein sequence ID" value="KAF5314385.1"/>
    <property type="molecule type" value="Genomic_DNA"/>
</dbReference>
<evidence type="ECO:0000313" key="7">
    <source>
        <dbReference type="EMBL" id="KAF5314385.1"/>
    </source>
</evidence>
<sequence>MSTAAKSTSKKRKRDAASEAHFELSKAQTGRLGPLLVSYPSVQAPASTPFKCYSRKKSKTVKDDGGEAEEDLLVVGEAPSVEFVSNQDETRKVAESGCRYLVAIRNTRTGVISVLPTPKTPHILSRTVKALKSIPPSAAPTKAVYLEAKTTLGETFGTKKQKANIRAVERNRIDVSAMEGVMGYVMDGIEKGAVNLMTAEEAKATTDKNRLIPPFDATTTDPSEIYPLHDIIPEAEWKALPVSPFDAAETNGEKIALLPYRKSNWVNHHLKSIAESTSKSKKKIKILLYISAMLAFRQATFAKSLEKEKLYERLSAVPSTVVDSLLQRFAEVARGSSTFQSTSATKTSLLTHIFALCLKLDDFATNTTVVAHDLSMPVTQVNDLFKSLGCKITKLGERERARLGQSDASADDKRAVLSAPVEFPKPRLRKK</sequence>
<evidence type="ECO:0000256" key="1">
    <source>
        <dbReference type="ARBA" id="ARBA00004604"/>
    </source>
</evidence>
<evidence type="ECO:0000256" key="2">
    <source>
        <dbReference type="ARBA" id="ARBA00009430"/>
    </source>
</evidence>
<evidence type="ECO:0000313" key="8">
    <source>
        <dbReference type="Proteomes" id="UP000567179"/>
    </source>
</evidence>